<proteinExistence type="predicted"/>
<keyword evidence="3" id="KW-1185">Reference proteome</keyword>
<organism evidence="2 3">
    <name type="scientific">Etheostoma spectabile</name>
    <name type="common">orangethroat darter</name>
    <dbReference type="NCBI Taxonomy" id="54343"/>
    <lineage>
        <taxon>Eukaryota</taxon>
        <taxon>Metazoa</taxon>
        <taxon>Chordata</taxon>
        <taxon>Craniata</taxon>
        <taxon>Vertebrata</taxon>
        <taxon>Euteleostomi</taxon>
        <taxon>Actinopterygii</taxon>
        <taxon>Neopterygii</taxon>
        <taxon>Teleostei</taxon>
        <taxon>Neoteleostei</taxon>
        <taxon>Acanthomorphata</taxon>
        <taxon>Eupercaria</taxon>
        <taxon>Perciformes</taxon>
        <taxon>Percoidei</taxon>
        <taxon>Percidae</taxon>
        <taxon>Etheostomatinae</taxon>
        <taxon>Etheostoma</taxon>
    </lineage>
</organism>
<gene>
    <name evidence="2" type="ORF">FQN60_006538</name>
</gene>
<comment type="caution">
    <text evidence="2">The sequence shown here is derived from an EMBL/GenBank/DDBJ whole genome shotgun (WGS) entry which is preliminary data.</text>
</comment>
<evidence type="ECO:0000313" key="2">
    <source>
        <dbReference type="EMBL" id="KAA8579445.1"/>
    </source>
</evidence>
<dbReference type="Proteomes" id="UP000327493">
    <property type="component" value="Chromosome 24"/>
</dbReference>
<accession>A0A5J5CEB0</accession>
<evidence type="ECO:0000313" key="3">
    <source>
        <dbReference type="Proteomes" id="UP000327493"/>
    </source>
</evidence>
<name>A0A5J5CEB0_9PERO</name>
<dbReference type="AlphaFoldDB" id="A0A5J5CEB0"/>
<evidence type="ECO:0000256" key="1">
    <source>
        <dbReference type="SAM" id="MobiDB-lite"/>
    </source>
</evidence>
<feature type="compositionally biased region" description="Basic and acidic residues" evidence="1">
    <location>
        <begin position="13"/>
        <end position="23"/>
    </location>
</feature>
<feature type="compositionally biased region" description="Pro residues" evidence="1">
    <location>
        <begin position="96"/>
        <end position="106"/>
    </location>
</feature>
<dbReference type="EMBL" id="VOFY01000024">
    <property type="protein sequence ID" value="KAA8579445.1"/>
    <property type="molecule type" value="Genomic_DNA"/>
</dbReference>
<feature type="region of interest" description="Disordered" evidence="1">
    <location>
        <begin position="1"/>
        <end position="113"/>
    </location>
</feature>
<reference evidence="2 3" key="1">
    <citation type="submission" date="2019-08" db="EMBL/GenBank/DDBJ databases">
        <title>A chromosome-level genome assembly, high-density linkage maps, and genome scans reveal the genomic architecture of hybrid incompatibilities underlying speciation via character displacement in darters (Percidae: Etheostominae).</title>
        <authorList>
            <person name="Moran R.L."/>
            <person name="Catchen J.M."/>
            <person name="Fuller R.C."/>
        </authorList>
    </citation>
    <scope>NUCLEOTIDE SEQUENCE [LARGE SCALE GENOMIC DNA]</scope>
    <source>
        <strain evidence="2">EspeVRDwgs_2016</strain>
        <tissue evidence="2">Muscle</tissue>
    </source>
</reference>
<sequence>MARMSSRTCAGWKETRMQSGERKGVRRWRKERNDIWRPSPQRRRLGSRLLCRASAGPAEEEEKKKKKTHIASEWVEEVEEVEGGRRANRQTAEADTPPPPPPPPPAFRGKMIP</sequence>
<protein>
    <submittedName>
        <fullName evidence="2">Uncharacterized protein</fullName>
    </submittedName>
</protein>